<dbReference type="Proteomes" id="UP001501469">
    <property type="component" value="Unassembled WGS sequence"/>
</dbReference>
<protein>
    <submittedName>
        <fullName evidence="2">Uncharacterized protein</fullName>
    </submittedName>
</protein>
<dbReference type="Gene3D" id="2.60.40.2880">
    <property type="entry name" value="MmpS1-5, C-terminal soluble domain"/>
    <property type="match status" value="1"/>
</dbReference>
<feature type="chain" id="PRO_5046414814" evidence="1">
    <location>
        <begin position="22"/>
        <end position="130"/>
    </location>
</feature>
<evidence type="ECO:0000313" key="3">
    <source>
        <dbReference type="Proteomes" id="UP001501469"/>
    </source>
</evidence>
<organism evidence="2 3">
    <name type="scientific">Hymenobacter glaciei</name>
    <dbReference type="NCBI Taxonomy" id="877209"/>
    <lineage>
        <taxon>Bacteria</taxon>
        <taxon>Pseudomonadati</taxon>
        <taxon>Bacteroidota</taxon>
        <taxon>Cytophagia</taxon>
        <taxon>Cytophagales</taxon>
        <taxon>Hymenobacteraceae</taxon>
        <taxon>Hymenobacter</taxon>
    </lineage>
</organism>
<dbReference type="PROSITE" id="PS51257">
    <property type="entry name" value="PROKAR_LIPOPROTEIN"/>
    <property type="match status" value="1"/>
</dbReference>
<evidence type="ECO:0000256" key="1">
    <source>
        <dbReference type="SAM" id="SignalP"/>
    </source>
</evidence>
<name>A0ABP7TUU4_9BACT</name>
<sequence length="130" mass="13629">MKKFAYLLLSCAALTTASSCSKEKEVAPTGPKEYQVEYKVTSNASVADYLSYDNESGGSTTLSNVALPATYSFKRTMKLGDHVGILASLPSGSPATSEITASISLDGKEVKKETGRGSSAQAVPVWVIGQ</sequence>
<keyword evidence="3" id="KW-1185">Reference proteome</keyword>
<gene>
    <name evidence="2" type="ORF">GCM10022409_14520</name>
</gene>
<feature type="signal peptide" evidence="1">
    <location>
        <begin position="1"/>
        <end position="21"/>
    </location>
</feature>
<dbReference type="RefSeq" id="WP_345052238.1">
    <property type="nucleotide sequence ID" value="NZ_BAABDK010000012.1"/>
</dbReference>
<evidence type="ECO:0000313" key="2">
    <source>
        <dbReference type="EMBL" id="GAA4031394.1"/>
    </source>
</evidence>
<comment type="caution">
    <text evidence="2">The sequence shown here is derived from an EMBL/GenBank/DDBJ whole genome shotgun (WGS) entry which is preliminary data.</text>
</comment>
<dbReference type="EMBL" id="BAABDK010000012">
    <property type="protein sequence ID" value="GAA4031394.1"/>
    <property type="molecule type" value="Genomic_DNA"/>
</dbReference>
<accession>A0ABP7TUU4</accession>
<reference evidence="3" key="1">
    <citation type="journal article" date="2019" name="Int. J. Syst. Evol. Microbiol.">
        <title>The Global Catalogue of Microorganisms (GCM) 10K type strain sequencing project: providing services to taxonomists for standard genome sequencing and annotation.</title>
        <authorList>
            <consortium name="The Broad Institute Genomics Platform"/>
            <consortium name="The Broad Institute Genome Sequencing Center for Infectious Disease"/>
            <person name="Wu L."/>
            <person name="Ma J."/>
        </authorList>
    </citation>
    <scope>NUCLEOTIDE SEQUENCE [LARGE SCALE GENOMIC DNA]</scope>
    <source>
        <strain evidence="3">JCM 17225</strain>
    </source>
</reference>
<keyword evidence="1" id="KW-0732">Signal</keyword>
<dbReference type="InterPro" id="IPR038468">
    <property type="entry name" value="MmpS_C"/>
</dbReference>
<proteinExistence type="predicted"/>